<feature type="compositionally biased region" description="Basic and acidic residues" evidence="16">
    <location>
        <begin position="22"/>
        <end position="36"/>
    </location>
</feature>
<feature type="region of interest" description="Disordered" evidence="16">
    <location>
        <begin position="1"/>
        <end position="92"/>
    </location>
</feature>
<evidence type="ECO:0000313" key="18">
    <source>
        <dbReference type="Proteomes" id="UP000886700"/>
    </source>
</evidence>
<keyword evidence="3" id="KW-0488">Methylation</keyword>
<evidence type="ECO:0000256" key="7">
    <source>
        <dbReference type="ARBA" id="ARBA00022737"/>
    </source>
</evidence>
<evidence type="ECO:0000256" key="9">
    <source>
        <dbReference type="ARBA" id="ARBA00022884"/>
    </source>
</evidence>
<dbReference type="InterPro" id="IPR034631">
    <property type="entry name" value="MYEF2_RRM3"/>
</dbReference>
<feature type="compositionally biased region" description="Basic and acidic residues" evidence="16">
    <location>
        <begin position="45"/>
        <end position="63"/>
    </location>
</feature>
<keyword evidence="10" id="KW-0238">DNA-binding</keyword>
<comment type="subunit">
    <text evidence="2">Monomer.</text>
</comment>
<comment type="function">
    <text evidence="13">Transcriptional repressor of the myelin basic protein gene (MBP). Binds to the proximal MB1 element 5'-TTGTCC-3' of the MBP promoter. Its binding to MB1 and function are inhibited by PURA.</text>
</comment>
<dbReference type="GO" id="GO:0005737">
    <property type="term" value="C:cytoplasm"/>
    <property type="evidence" value="ECO:0007669"/>
    <property type="project" value="TreeGrafter"/>
</dbReference>
<sequence length="550" mass="59541">MADADKPEAAAGDDGPQQQPADPRRDPHPAEPEKPPRSSANGVKMENDESVKEEKSDLKEKSTGNKKANRFHPYSKDKTSGTGEKKGPNRNRVFISNIPYDMKWQAIKDLMREKVGEVTYVELFKDAEGKSRGCGVVEFKDEEFVKKALETMNKYDLSGRPLNIKEDPDGENARRALQRTGTSFQGSHASDVGSGLVNLPPSILNNPNIPPEVISNLQAGRLGSTIFVANLDFKVGWKKLKEVFSIAGTVKRADIKEDKDGKSRGMGTVTFEQAIEAVQAISMFNGQFLFDRPMHVKMDDKSVPHEDYRSHDSKTSQLPRGLGGIGMGLGPGGQPISASQLNISGVMGNLGPSGVGFGGLEAMNSMAGFGGVGRMGELYRGAMTSSMERDFGRGDIGINRGFGDSFGRLGGSMGGMSSVTGGMGMGLDRMSSSFDRMGPGIGAILERSIDVDRGFLSGPMGSGMRDRLGSKGNQIFVRNLPFDLTWQKLKEKFSQCGHVMFAEIKMENGKSKGCGTVRFESPESAEKACRIMNGIKISGREIDVRLDRNA</sequence>
<dbReference type="PROSITE" id="PS50102">
    <property type="entry name" value="RRM"/>
    <property type="match status" value="3"/>
</dbReference>
<keyword evidence="18" id="KW-1185">Reference proteome</keyword>
<evidence type="ECO:0000256" key="15">
    <source>
        <dbReference type="PROSITE-ProRule" id="PRU00176"/>
    </source>
</evidence>
<keyword evidence="6" id="KW-0597">Phosphoprotein</keyword>
<evidence type="ECO:0000259" key="17">
    <source>
        <dbReference type="PROSITE" id="PS50102"/>
    </source>
</evidence>
<feature type="domain" description="RRM" evidence="17">
    <location>
        <begin position="91"/>
        <end position="169"/>
    </location>
</feature>
<dbReference type="GO" id="GO:0003729">
    <property type="term" value="F:mRNA binding"/>
    <property type="evidence" value="ECO:0007669"/>
    <property type="project" value="TreeGrafter"/>
</dbReference>
<evidence type="ECO:0000256" key="10">
    <source>
        <dbReference type="ARBA" id="ARBA00023125"/>
    </source>
</evidence>
<dbReference type="FunFam" id="3.30.70.330:FF:000625">
    <property type="entry name" value="myelin expression factor 2 isoform X1"/>
    <property type="match status" value="1"/>
</dbReference>
<dbReference type="FunFam" id="3.30.70.330:FF:000034">
    <property type="entry name" value="heterogeneous nuclear ribonucleoprotein M isoform X1"/>
    <property type="match status" value="1"/>
</dbReference>
<dbReference type="PANTHER" id="PTHR23003:SF15">
    <property type="entry name" value="MYELIN EXPRESSION FACTOR 2"/>
    <property type="match status" value="1"/>
</dbReference>
<dbReference type="OrthoDB" id="610462at2759"/>
<dbReference type="InterPro" id="IPR050374">
    <property type="entry name" value="RRT5_SRSF_SR"/>
</dbReference>
<dbReference type="InterPro" id="IPR035979">
    <property type="entry name" value="RBD_domain_sf"/>
</dbReference>
<dbReference type="Pfam" id="PF00076">
    <property type="entry name" value="RRM_1"/>
    <property type="match status" value="3"/>
</dbReference>
<dbReference type="SUPFAM" id="SSF54928">
    <property type="entry name" value="RNA-binding domain, RBD"/>
    <property type="match status" value="3"/>
</dbReference>
<evidence type="ECO:0000256" key="1">
    <source>
        <dbReference type="ARBA" id="ARBA00004123"/>
    </source>
</evidence>
<evidence type="ECO:0000256" key="8">
    <source>
        <dbReference type="ARBA" id="ARBA00022843"/>
    </source>
</evidence>
<feature type="compositionally biased region" description="Low complexity" evidence="16">
    <location>
        <begin position="9"/>
        <end position="21"/>
    </location>
</feature>
<dbReference type="PANTHER" id="PTHR23003">
    <property type="entry name" value="RNA RECOGNITION MOTIF RRM DOMAIN CONTAINING PROTEIN"/>
    <property type="match status" value="1"/>
</dbReference>
<keyword evidence="4" id="KW-0678">Repressor</keyword>
<dbReference type="CDD" id="cd12660">
    <property type="entry name" value="RRM2_MYEF2"/>
    <property type="match status" value="1"/>
</dbReference>
<evidence type="ECO:0000256" key="6">
    <source>
        <dbReference type="ARBA" id="ARBA00022553"/>
    </source>
</evidence>
<dbReference type="Gene3D" id="3.30.70.330">
    <property type="match status" value="3"/>
</dbReference>
<keyword evidence="8" id="KW-0832">Ubl conjugation</keyword>
<dbReference type="GeneID" id="101825728"/>
<accession>A0A1U7QB93</accession>
<evidence type="ECO:0000256" key="12">
    <source>
        <dbReference type="ARBA" id="ARBA00023242"/>
    </source>
</evidence>
<dbReference type="FunFam" id="3.30.70.330:FF:000033">
    <property type="entry name" value="heterogeneous nuclear ribonucleoprotein M isoform X1"/>
    <property type="match status" value="1"/>
</dbReference>
<feature type="domain" description="RRM" evidence="17">
    <location>
        <begin position="224"/>
        <end position="301"/>
    </location>
</feature>
<keyword evidence="9 15" id="KW-0694">RNA-binding</keyword>
<protein>
    <recommendedName>
        <fullName evidence="14">Myelin expression factor 2</fullName>
    </recommendedName>
</protein>
<comment type="subcellular location">
    <subcellularLocation>
        <location evidence="1">Nucleus</location>
    </subcellularLocation>
</comment>
<dbReference type="InterPro" id="IPR012677">
    <property type="entry name" value="Nucleotide-bd_a/b_plait_sf"/>
</dbReference>
<evidence type="ECO:0000256" key="4">
    <source>
        <dbReference type="ARBA" id="ARBA00022491"/>
    </source>
</evidence>
<evidence type="ECO:0000256" key="11">
    <source>
        <dbReference type="ARBA" id="ARBA00023163"/>
    </source>
</evidence>
<dbReference type="RefSeq" id="XP_005068614.1">
    <property type="nucleotide sequence ID" value="XM_005068557.4"/>
</dbReference>
<keyword evidence="12" id="KW-0539">Nucleus</keyword>
<dbReference type="GO" id="GO:0003677">
    <property type="term" value="F:DNA binding"/>
    <property type="evidence" value="ECO:0007669"/>
    <property type="project" value="UniProtKB-KW"/>
</dbReference>
<dbReference type="CDD" id="cd12662">
    <property type="entry name" value="RRM3_MYEF2"/>
    <property type="match status" value="1"/>
</dbReference>
<dbReference type="InterPro" id="IPR034630">
    <property type="entry name" value="MYEF2_RRM1"/>
</dbReference>
<evidence type="ECO:0000313" key="19">
    <source>
        <dbReference type="RefSeq" id="XP_005068614.1"/>
    </source>
</evidence>
<evidence type="ECO:0000256" key="14">
    <source>
        <dbReference type="ARBA" id="ARBA00074463"/>
    </source>
</evidence>
<evidence type="ECO:0000256" key="5">
    <source>
        <dbReference type="ARBA" id="ARBA00022499"/>
    </source>
</evidence>
<evidence type="ECO:0000256" key="16">
    <source>
        <dbReference type="SAM" id="MobiDB-lite"/>
    </source>
</evidence>
<evidence type="ECO:0000256" key="2">
    <source>
        <dbReference type="ARBA" id="ARBA00011245"/>
    </source>
</evidence>
<organism evidence="18 19">
    <name type="scientific">Mesocricetus auratus</name>
    <name type="common">Golden hamster</name>
    <dbReference type="NCBI Taxonomy" id="10036"/>
    <lineage>
        <taxon>Eukaryota</taxon>
        <taxon>Metazoa</taxon>
        <taxon>Chordata</taxon>
        <taxon>Craniata</taxon>
        <taxon>Vertebrata</taxon>
        <taxon>Euteleostomi</taxon>
        <taxon>Mammalia</taxon>
        <taxon>Eutheria</taxon>
        <taxon>Euarchontoglires</taxon>
        <taxon>Glires</taxon>
        <taxon>Rodentia</taxon>
        <taxon>Myomorpha</taxon>
        <taxon>Muroidea</taxon>
        <taxon>Cricetidae</taxon>
        <taxon>Cricetinae</taxon>
        <taxon>Mesocricetus</taxon>
    </lineage>
</organism>
<dbReference type="Proteomes" id="UP000886700">
    <property type="component" value="Unplaced"/>
</dbReference>
<dbReference type="GO" id="GO:0005634">
    <property type="term" value="C:nucleus"/>
    <property type="evidence" value="ECO:0007669"/>
    <property type="project" value="UniProtKB-SubCell"/>
</dbReference>
<gene>
    <name evidence="19" type="primary">Myef2</name>
</gene>
<evidence type="ECO:0000256" key="3">
    <source>
        <dbReference type="ARBA" id="ARBA00022481"/>
    </source>
</evidence>
<dbReference type="SMART" id="SM00360">
    <property type="entry name" value="RRM"/>
    <property type="match status" value="3"/>
</dbReference>
<keyword evidence="5" id="KW-1017">Isopeptide bond</keyword>
<keyword evidence="7" id="KW-0677">Repeat</keyword>
<dbReference type="InterPro" id="IPR000504">
    <property type="entry name" value="RRM_dom"/>
</dbReference>
<evidence type="ECO:0000256" key="13">
    <source>
        <dbReference type="ARBA" id="ARBA00053979"/>
    </source>
</evidence>
<dbReference type="CDD" id="cd12658">
    <property type="entry name" value="RRM1_MYEF2"/>
    <property type="match status" value="1"/>
</dbReference>
<proteinExistence type="predicted"/>
<reference evidence="19" key="1">
    <citation type="submission" date="2025-08" db="UniProtKB">
        <authorList>
            <consortium name="RefSeq"/>
        </authorList>
    </citation>
    <scope>IDENTIFICATION</scope>
    <source>
        <tissue evidence="19">Liver</tissue>
    </source>
</reference>
<name>A0A1U7QB93_MESAU</name>
<dbReference type="CTD" id="50804"/>
<feature type="compositionally biased region" description="Basic and acidic residues" evidence="16">
    <location>
        <begin position="74"/>
        <end position="87"/>
    </location>
</feature>
<feature type="domain" description="RRM" evidence="17">
    <location>
        <begin position="473"/>
        <end position="549"/>
    </location>
</feature>
<dbReference type="AlphaFoldDB" id="A0A1U7QB93"/>
<keyword evidence="11" id="KW-0804">Transcription</keyword>